<dbReference type="Pfam" id="PF13193">
    <property type="entry name" value="AMP-binding_C"/>
    <property type="match status" value="2"/>
</dbReference>
<dbReference type="SUPFAM" id="SSF56801">
    <property type="entry name" value="Acetyl-CoA synthetase-like"/>
    <property type="match status" value="2"/>
</dbReference>
<dbReference type="Gene3D" id="3.40.50.12780">
    <property type="entry name" value="N-terminal domain of ligase-like"/>
    <property type="match status" value="2"/>
</dbReference>
<dbReference type="InterPro" id="IPR025110">
    <property type="entry name" value="AMP-bd_C"/>
</dbReference>
<keyword evidence="2" id="KW-0436">Ligase</keyword>
<comment type="similarity">
    <text evidence="1">Belongs to the ATP-dependent AMP-binding enzyme family.</text>
</comment>
<dbReference type="CDD" id="cd05904">
    <property type="entry name" value="4CL"/>
    <property type="match status" value="2"/>
</dbReference>
<dbReference type="PROSITE" id="PS00455">
    <property type="entry name" value="AMP_BINDING"/>
    <property type="match status" value="2"/>
</dbReference>
<feature type="region of interest" description="Disordered" evidence="3">
    <location>
        <begin position="573"/>
        <end position="599"/>
    </location>
</feature>
<accession>A0ABQ8DYP2</accession>
<feature type="domain" description="AMP-dependent synthetase/ligase" evidence="4">
    <location>
        <begin position="644"/>
        <end position="1007"/>
    </location>
</feature>
<feature type="domain" description="AMP-binding enzyme C-terminal" evidence="5">
    <location>
        <begin position="462"/>
        <end position="537"/>
    </location>
</feature>
<reference evidence="6 7" key="1">
    <citation type="submission" date="2021-05" db="EMBL/GenBank/DDBJ databases">
        <title>Genome Assembly of Synthetic Allotetraploid Brassica napus Reveals Homoeologous Exchanges between Subgenomes.</title>
        <authorList>
            <person name="Davis J.T."/>
        </authorList>
    </citation>
    <scope>NUCLEOTIDE SEQUENCE [LARGE SCALE GENOMIC DNA]</scope>
    <source>
        <strain evidence="7">cv. Da-Ae</strain>
        <tissue evidence="6">Seedling</tissue>
    </source>
</reference>
<feature type="compositionally biased region" description="Pro residues" evidence="3">
    <location>
        <begin position="578"/>
        <end position="593"/>
    </location>
</feature>
<gene>
    <name evidence="6" type="ORF">HID58_011603</name>
</gene>
<evidence type="ECO:0000256" key="3">
    <source>
        <dbReference type="SAM" id="MobiDB-lite"/>
    </source>
</evidence>
<dbReference type="Gene3D" id="3.30.300.30">
    <property type="match status" value="2"/>
</dbReference>
<protein>
    <recommendedName>
        <fullName evidence="8">4-coumarate--CoA ligase</fullName>
    </recommendedName>
</protein>
<feature type="non-terminal residue" evidence="6">
    <location>
        <position position="1"/>
    </location>
</feature>
<dbReference type="PANTHER" id="PTHR24096:SF359">
    <property type="entry name" value="4-COUMARATE--COA LIGASE 4"/>
    <property type="match status" value="1"/>
</dbReference>
<evidence type="ECO:0000259" key="5">
    <source>
        <dbReference type="Pfam" id="PF13193"/>
    </source>
</evidence>
<dbReference type="InterPro" id="IPR042099">
    <property type="entry name" value="ANL_N_sf"/>
</dbReference>
<proteinExistence type="inferred from homology"/>
<evidence type="ECO:0000256" key="2">
    <source>
        <dbReference type="ARBA" id="ARBA00022598"/>
    </source>
</evidence>
<organism evidence="6 7">
    <name type="scientific">Brassica napus</name>
    <name type="common">Rape</name>
    <dbReference type="NCBI Taxonomy" id="3708"/>
    <lineage>
        <taxon>Eukaryota</taxon>
        <taxon>Viridiplantae</taxon>
        <taxon>Streptophyta</taxon>
        <taxon>Embryophyta</taxon>
        <taxon>Tracheophyta</taxon>
        <taxon>Spermatophyta</taxon>
        <taxon>Magnoliopsida</taxon>
        <taxon>eudicotyledons</taxon>
        <taxon>Gunneridae</taxon>
        <taxon>Pentapetalae</taxon>
        <taxon>rosids</taxon>
        <taxon>malvids</taxon>
        <taxon>Brassicales</taxon>
        <taxon>Brassicaceae</taxon>
        <taxon>Brassiceae</taxon>
        <taxon>Brassica</taxon>
    </lineage>
</organism>
<dbReference type="InterPro" id="IPR020845">
    <property type="entry name" value="AMP-binding_CS"/>
</dbReference>
<sequence length="1149" mass="126346">QTIRFEKKSSVVKYKPPHKMLSRQQETLFLTKKLDQEPCQDIIFRSKLPDIFIPNHLSLTDYVFQRFSGNGDGDSTATCLIDSATGRIFTYADVQINSQRVAVSIHRLGIRQRDTVMLLLPNSPEFAFSFLAVAYLGAQCYVDKLINLQNDGVLIVCVDDENGTVALADGCVSFTELTQADETELPKPEISPDDTVAIPYSSGTTGLPKGVMITHKSLVTSIAQKVDGENPNLNFTGDDVIICFLPMFHTYAFNALILSAMRTGAAVLIVPRFELNLVMELIQRYKVTVVPVAPPVVLAFVKSQETERYDLSSVRMMISGAATLRKELEEAVLLKFPNAIFGQGYGMTESATVAKSLSFAKNPFKTKSGACGTVIRNADMKVVDTITGVSLPRNKAGEICIRGDQLMKGYLTDPEATATTIDKDGWLHTGDIGYVDDDDEIFIVDRLKELIKFKGYQVAPAELEALLISHPCIEDAAVVAMKDEVAGEVPVAFVVSSEGSQLTEDDVTSYICKQVVHYKRVKMVFFTDSIPKAPSGKILRKDLRARLANGLMNLNDIGLLQKPVYSQTRLLNRAQPPLSTPRPPLLMPRPPPSNQELPLKTDPEPSHEFIFRSKLPDISIPNHLPLTDYVFQKFSGDGDGDSTATCLIDGATGRIFTYGDVQISLRRIAAGIHRLGIRQRDTVMLLLPNSPEFALSFLAVAYLGAVSTTANPFYTESEIEKQAKASATKMIITKSCYVDKLTNMKNDSVLIVCVEDENDAVPVADGCVSFKELAQADETELPKPEISPEDTVAMPYSSGTTGLPKGVMITHKGLVTSIAQKVDGENPNVNFTGDDVILCFLPMFHIYALDALMLSAMRTGAAILIVPRFELNLVMELIQRYKVTVVPVAPPVVLAFVKSQETEKYDLSSVRMMLSGAATLKKELEDAVRLKFPNAIFGQGYGMTESGTVAKSLAFAKNPFKTKSGACGTVIRNAEMKVVDTITGVSLPRNKPGEICIRGDQLMKGYLNDPEATAITIDKDGWLHTGDIGFVDDDDEVFIVDRLKELIKFKGYQVAPAELEALLISHPYIEDAAVVAMKDEVADEVPVAYVVRSEGSHLTEDDVKSYVNKQVVHYKRIKMVFFIEAIPKAVSGKILRKELRAKLESEYPK</sequence>
<dbReference type="Pfam" id="PF00501">
    <property type="entry name" value="AMP-binding"/>
    <property type="match status" value="2"/>
</dbReference>
<dbReference type="EMBL" id="JAGKQM010000003">
    <property type="protein sequence ID" value="KAH0934486.1"/>
    <property type="molecule type" value="Genomic_DNA"/>
</dbReference>
<comment type="caution">
    <text evidence="6">The sequence shown here is derived from an EMBL/GenBank/DDBJ whole genome shotgun (WGS) entry which is preliminary data.</text>
</comment>
<dbReference type="InterPro" id="IPR045851">
    <property type="entry name" value="AMP-bd_C_sf"/>
</dbReference>
<evidence type="ECO:0000259" key="4">
    <source>
        <dbReference type="Pfam" id="PF00501"/>
    </source>
</evidence>
<name>A0ABQ8DYP2_BRANA</name>
<keyword evidence="7" id="KW-1185">Reference proteome</keyword>
<feature type="domain" description="AMP-binding enzyme C-terminal" evidence="5">
    <location>
        <begin position="1058"/>
        <end position="1133"/>
    </location>
</feature>
<dbReference type="PANTHER" id="PTHR24096">
    <property type="entry name" value="LONG-CHAIN-FATTY-ACID--COA LIGASE"/>
    <property type="match status" value="1"/>
</dbReference>
<evidence type="ECO:0008006" key="8">
    <source>
        <dbReference type="Google" id="ProtNLM"/>
    </source>
</evidence>
<feature type="domain" description="AMP-dependent synthetase/ligase" evidence="4">
    <location>
        <begin position="76"/>
        <end position="411"/>
    </location>
</feature>
<dbReference type="Proteomes" id="UP000824890">
    <property type="component" value="Unassembled WGS sequence"/>
</dbReference>
<evidence type="ECO:0000313" key="7">
    <source>
        <dbReference type="Proteomes" id="UP000824890"/>
    </source>
</evidence>
<dbReference type="InterPro" id="IPR000873">
    <property type="entry name" value="AMP-dep_synth/lig_dom"/>
</dbReference>
<evidence type="ECO:0000256" key="1">
    <source>
        <dbReference type="ARBA" id="ARBA00006432"/>
    </source>
</evidence>
<evidence type="ECO:0000313" key="6">
    <source>
        <dbReference type="EMBL" id="KAH0934486.1"/>
    </source>
</evidence>